<evidence type="ECO:0000313" key="2">
    <source>
        <dbReference type="EMBL" id="CAJ06338.1"/>
    </source>
</evidence>
<feature type="compositionally biased region" description="Low complexity" evidence="1">
    <location>
        <begin position="88"/>
        <end position="106"/>
    </location>
</feature>
<sequence>MSIIYVDELAIRLPSDVRNTFNPLCAFGSSNNSSANTHNNNRCSAPVMGLREVQSGHVLLPIDAEGSIVVTPGQRYTVVLVRETRGGSVASAAAPPARAEFSSAASNGHQNSADGNTDKMIKSVAPAKPHQPHQQQQHVKKPSLPREASAAEPIAQPAMPPAQKANLSKKERKVASESAAEEQVYGGEAPSASTVAQAEQPSKKRKRQDDGAAQAPPQQHRQKSSPTLSARVESADTDDAPLMEAHRSSQSHTSSRTSPVMGPSISAESNRHSSKRGALRSKAEAIVVPPPPTRRSLSSTDGYDDEEGAQPLAQLYSAQSAASQPSVPDPKHAGEEETRITATSKKRRSPSEKTTKSTSASTAAPTTAPRVPSPPQPATFAAAETATKTLRQKSASPDRVPVTLPPSSRRSTVRRVPLDTSSDSD</sequence>
<evidence type="ECO:0000313" key="3">
    <source>
        <dbReference type="Proteomes" id="UP000000542"/>
    </source>
</evidence>
<dbReference type="InParanoid" id="Q4Q450"/>
<reference evidence="2 3" key="2">
    <citation type="journal article" date="2011" name="Genome Res.">
        <title>Chromosome and gene copy number variation allow major structural change between species and strains of Leishmania.</title>
        <authorList>
            <person name="Rogers M.B."/>
            <person name="Hilley J.D."/>
            <person name="Dickens N.J."/>
            <person name="Wilkes J."/>
            <person name="Bates P.A."/>
            <person name="Depledge D.P."/>
            <person name="Harris D."/>
            <person name="Her Y."/>
            <person name="Herzyk P."/>
            <person name="Imamura H."/>
            <person name="Otto T.D."/>
            <person name="Sanders M."/>
            <person name="Seeger K."/>
            <person name="Dujardin J.C."/>
            <person name="Berriman M."/>
            <person name="Smith D.F."/>
            <person name="Hertz-Fowler C."/>
            <person name="Mottram J.C."/>
        </authorList>
    </citation>
    <scope>NUCLEOTIDE SEQUENCE [LARGE SCALE GENOMIC DNA]</scope>
    <source>
        <strain evidence="3">MHOM/IL/81/Friedlin</strain>
    </source>
</reference>
<keyword evidence="3" id="KW-1185">Reference proteome</keyword>
<feature type="compositionally biased region" description="Polar residues" evidence="1">
    <location>
        <begin position="191"/>
        <end position="200"/>
    </location>
</feature>
<dbReference type="GeneID" id="5654553"/>
<dbReference type="VEuPathDB" id="TriTrypDB:LMJFC_330024200"/>
<dbReference type="eggNOG" id="ENOG502S961">
    <property type="taxonomic scope" value="Eukaryota"/>
</dbReference>
<dbReference type="AlphaFoldDB" id="Q4Q450"/>
<dbReference type="VEuPathDB" id="TriTrypDB:LMJLV39_330022200"/>
<dbReference type="VEuPathDB" id="TriTrypDB:LmjF.33.1370"/>
<dbReference type="VEuPathDB" id="TriTrypDB:LMJSD75_330021900"/>
<proteinExistence type="predicted"/>
<dbReference type="Proteomes" id="UP000000542">
    <property type="component" value="Chromosome 33"/>
</dbReference>
<dbReference type="KEGG" id="lma:LMJF_33_1370"/>
<organism evidence="2 3">
    <name type="scientific">Leishmania major</name>
    <dbReference type="NCBI Taxonomy" id="5664"/>
    <lineage>
        <taxon>Eukaryota</taxon>
        <taxon>Discoba</taxon>
        <taxon>Euglenozoa</taxon>
        <taxon>Kinetoplastea</taxon>
        <taxon>Metakinetoplastina</taxon>
        <taxon>Trypanosomatida</taxon>
        <taxon>Trypanosomatidae</taxon>
        <taxon>Leishmaniinae</taxon>
        <taxon>Leishmania</taxon>
    </lineage>
</organism>
<evidence type="ECO:0000256" key="1">
    <source>
        <dbReference type="SAM" id="MobiDB-lite"/>
    </source>
</evidence>
<gene>
    <name evidence="2" type="ORF">LMJF_33_1370</name>
</gene>
<feature type="compositionally biased region" description="Basic and acidic residues" evidence="1">
    <location>
        <begin position="329"/>
        <end position="339"/>
    </location>
</feature>
<feature type="region of interest" description="Disordered" evidence="1">
    <location>
        <begin position="87"/>
        <end position="425"/>
    </location>
</feature>
<protein>
    <submittedName>
        <fullName evidence="2">Uncharacterized protein</fullName>
    </submittedName>
</protein>
<dbReference type="HOGENOM" id="CLU_646335_0_0_1"/>
<feature type="compositionally biased region" description="Low complexity" evidence="1">
    <location>
        <begin position="124"/>
        <end position="137"/>
    </location>
</feature>
<dbReference type="OMA" id="TPGQHYA"/>
<dbReference type="RefSeq" id="XP_001685898.1">
    <property type="nucleotide sequence ID" value="XM_001685846.1"/>
</dbReference>
<feature type="compositionally biased region" description="Low complexity" evidence="1">
    <location>
        <begin position="248"/>
        <end position="258"/>
    </location>
</feature>
<dbReference type="EMBL" id="FR796429">
    <property type="protein sequence ID" value="CAJ06338.1"/>
    <property type="molecule type" value="Genomic_DNA"/>
</dbReference>
<feature type="compositionally biased region" description="Low complexity" evidence="1">
    <location>
        <begin position="378"/>
        <end position="389"/>
    </location>
</feature>
<feature type="compositionally biased region" description="Low complexity" evidence="1">
    <location>
        <begin position="309"/>
        <end position="326"/>
    </location>
</feature>
<accession>Q4Q450</accession>
<name>Q4Q450_LEIMA</name>
<reference evidence="2 3" key="1">
    <citation type="journal article" date="2005" name="Science">
        <title>The genome of the kinetoplastid parasite, Leishmania major.</title>
        <authorList>
            <person name="Ivens A.C."/>
            <person name="Peacock C.S."/>
            <person name="Worthey E.A."/>
            <person name="Murphy L."/>
            <person name="Aggarwal G."/>
            <person name="Berriman M."/>
            <person name="Sisk E."/>
            <person name="Rajandream M.A."/>
            <person name="Adlem E."/>
            <person name="Aert R."/>
            <person name="Anupama A."/>
            <person name="Apostolou Z."/>
            <person name="Attipoe P."/>
            <person name="Bason N."/>
            <person name="Bauser C."/>
            <person name="Beck A."/>
            <person name="Beverley S.M."/>
            <person name="Bianchettin G."/>
            <person name="Borzym K."/>
            <person name="Bothe G."/>
            <person name="Bruschi C.V."/>
            <person name="Collins M."/>
            <person name="Cadag E."/>
            <person name="Ciarloni L."/>
            <person name="Clayton C."/>
            <person name="Coulson R.M."/>
            <person name="Cronin A."/>
            <person name="Cruz A.K."/>
            <person name="Davies R.M."/>
            <person name="De Gaudenzi J."/>
            <person name="Dobson D.E."/>
            <person name="Duesterhoeft A."/>
            <person name="Fazelina G."/>
            <person name="Fosker N."/>
            <person name="Frasch A.C."/>
            <person name="Fraser A."/>
            <person name="Fuchs M."/>
            <person name="Gabel C."/>
            <person name="Goble A."/>
            <person name="Goffeau A."/>
            <person name="Harris D."/>
            <person name="Hertz-Fowler C."/>
            <person name="Hilbert H."/>
            <person name="Horn D."/>
            <person name="Huang Y."/>
            <person name="Klages S."/>
            <person name="Knights A."/>
            <person name="Kube M."/>
            <person name="Larke N."/>
            <person name="Litvin L."/>
            <person name="Lord A."/>
            <person name="Louie T."/>
            <person name="Marra M."/>
            <person name="Masuy D."/>
            <person name="Matthews K."/>
            <person name="Michaeli S."/>
            <person name="Mottram J.C."/>
            <person name="Muller-Auer S."/>
            <person name="Munden H."/>
            <person name="Nelson S."/>
            <person name="Norbertczak H."/>
            <person name="Oliver K."/>
            <person name="O'neil S."/>
            <person name="Pentony M."/>
            <person name="Pohl T.M."/>
            <person name="Price C."/>
            <person name="Purnelle B."/>
            <person name="Quail M.A."/>
            <person name="Rabbinowitsch E."/>
            <person name="Reinhardt R."/>
            <person name="Rieger M."/>
            <person name="Rinta J."/>
            <person name="Robben J."/>
            <person name="Robertson L."/>
            <person name="Ruiz J.C."/>
            <person name="Rutter S."/>
            <person name="Saunders D."/>
            <person name="Schafer M."/>
            <person name="Schein J."/>
            <person name="Schwartz D.C."/>
            <person name="Seeger K."/>
            <person name="Seyler A."/>
            <person name="Sharp S."/>
            <person name="Shin H."/>
            <person name="Sivam D."/>
            <person name="Squares R."/>
            <person name="Squares S."/>
            <person name="Tosato V."/>
            <person name="Vogt C."/>
            <person name="Volckaert G."/>
            <person name="Wambutt R."/>
            <person name="Warren T."/>
            <person name="Wedler H."/>
            <person name="Woodward J."/>
            <person name="Zhou S."/>
            <person name="Zimmermann W."/>
            <person name="Smith D.F."/>
            <person name="Blackwell J.M."/>
            <person name="Stuart K.D."/>
            <person name="Barrell B."/>
            <person name="Myler P.J."/>
        </authorList>
    </citation>
    <scope>NUCLEOTIDE SEQUENCE [LARGE SCALE GENOMIC DNA]</scope>
    <source>
        <strain evidence="3">MHOM/IL/81/Friedlin</strain>
    </source>
</reference>
<feature type="compositionally biased region" description="Low complexity" evidence="1">
    <location>
        <begin position="356"/>
        <end position="370"/>
    </location>
</feature>